<name>A0A5E7SI79_PSEFL</name>
<sequence>MDVNDNAGYLNVLVVWATIASRLAPTGVLGKFLRFSQHPNPQPGPTPDLQKLE</sequence>
<evidence type="ECO:0000313" key="2">
    <source>
        <dbReference type="Proteomes" id="UP000327191"/>
    </source>
</evidence>
<dbReference type="EMBL" id="CABVJE010000003">
    <property type="protein sequence ID" value="VVP83043.1"/>
    <property type="molecule type" value="Genomic_DNA"/>
</dbReference>
<dbReference type="Proteomes" id="UP000327191">
    <property type="component" value="Unassembled WGS sequence"/>
</dbReference>
<proteinExistence type="predicted"/>
<accession>A0A5E7SI79</accession>
<reference evidence="1 2" key="1">
    <citation type="submission" date="2019-09" db="EMBL/GenBank/DDBJ databases">
        <authorList>
            <person name="Chandra G."/>
            <person name="Truman W A."/>
        </authorList>
    </citation>
    <scope>NUCLEOTIDE SEQUENCE [LARGE SCALE GENOMIC DNA]</scope>
    <source>
        <strain evidence="1">PS938</strain>
    </source>
</reference>
<dbReference type="AlphaFoldDB" id="A0A5E7SI79"/>
<gene>
    <name evidence="1" type="ORF">PS938_00864</name>
</gene>
<protein>
    <submittedName>
        <fullName evidence="1">Uncharacterized protein</fullName>
    </submittedName>
</protein>
<evidence type="ECO:0000313" key="1">
    <source>
        <dbReference type="EMBL" id="VVP83043.1"/>
    </source>
</evidence>
<organism evidence="1 2">
    <name type="scientific">Pseudomonas fluorescens</name>
    <dbReference type="NCBI Taxonomy" id="294"/>
    <lineage>
        <taxon>Bacteria</taxon>
        <taxon>Pseudomonadati</taxon>
        <taxon>Pseudomonadota</taxon>
        <taxon>Gammaproteobacteria</taxon>
        <taxon>Pseudomonadales</taxon>
        <taxon>Pseudomonadaceae</taxon>
        <taxon>Pseudomonas</taxon>
    </lineage>
</organism>